<dbReference type="STRING" id="83784.SAMN05192564_106340"/>
<keyword evidence="3 9" id="KW-0813">Transport</keyword>
<proteinExistence type="predicted"/>
<dbReference type="PANTHER" id="PTHR42859:SF2">
    <property type="entry name" value="FERREDOXIN"/>
    <property type="match status" value="1"/>
</dbReference>
<evidence type="ECO:0000256" key="9">
    <source>
        <dbReference type="RuleBase" id="RU365098"/>
    </source>
</evidence>
<dbReference type="Gene3D" id="3.30.70.20">
    <property type="match status" value="1"/>
</dbReference>
<name>A0A1H4GTY6_9BURK</name>
<dbReference type="Pfam" id="PF00037">
    <property type="entry name" value="Fer4"/>
    <property type="match status" value="1"/>
</dbReference>
<feature type="domain" description="4Fe-4S ferredoxin-type" evidence="10">
    <location>
        <begin position="31"/>
        <end position="60"/>
    </location>
</feature>
<protein>
    <recommendedName>
        <fullName evidence="9">Ferredoxin</fullName>
    </recommendedName>
</protein>
<dbReference type="Proteomes" id="UP000198638">
    <property type="component" value="Unassembled WGS sequence"/>
</dbReference>
<dbReference type="AlphaFoldDB" id="A0A1H4GTY6"/>
<comment type="cofactor">
    <cofactor evidence="1">
        <name>[3Fe-4S] cluster</name>
        <dbReference type="ChEBI" id="CHEBI:21137"/>
    </cofactor>
</comment>
<evidence type="ECO:0000256" key="8">
    <source>
        <dbReference type="ARBA" id="ARBA00023014"/>
    </source>
</evidence>
<dbReference type="GO" id="GO:0051539">
    <property type="term" value="F:4 iron, 4 sulfur cluster binding"/>
    <property type="evidence" value="ECO:0007669"/>
    <property type="project" value="UniProtKB-UniRule"/>
</dbReference>
<dbReference type="InterPro" id="IPR050294">
    <property type="entry name" value="RnfB_subfamily"/>
</dbReference>
<dbReference type="RefSeq" id="WP_090535622.1">
    <property type="nucleotide sequence ID" value="NZ_FNRQ01000006.1"/>
</dbReference>
<evidence type="ECO:0000313" key="12">
    <source>
        <dbReference type="Proteomes" id="UP000198638"/>
    </source>
</evidence>
<dbReference type="PROSITE" id="PS00198">
    <property type="entry name" value="4FE4S_FER_1"/>
    <property type="match status" value="1"/>
</dbReference>
<dbReference type="OrthoDB" id="9803397at2"/>
<dbReference type="SUPFAM" id="SSF54862">
    <property type="entry name" value="4Fe-4S ferredoxins"/>
    <property type="match status" value="1"/>
</dbReference>
<dbReference type="InterPro" id="IPR000813">
    <property type="entry name" value="7Fe_ferredoxin"/>
</dbReference>
<dbReference type="PRINTS" id="PR00354">
    <property type="entry name" value="7FE8SFRDOXIN"/>
</dbReference>
<evidence type="ECO:0000256" key="3">
    <source>
        <dbReference type="ARBA" id="ARBA00022448"/>
    </source>
</evidence>
<evidence type="ECO:0000256" key="2">
    <source>
        <dbReference type="ARBA" id="ARBA00001966"/>
    </source>
</evidence>
<keyword evidence="7 9" id="KW-0408">Iron</keyword>
<dbReference type="PANTHER" id="PTHR42859">
    <property type="entry name" value="OXIDOREDUCTASE"/>
    <property type="match status" value="1"/>
</dbReference>
<dbReference type="InterPro" id="IPR017900">
    <property type="entry name" value="4Fe4S_Fe_S_CS"/>
</dbReference>
<evidence type="ECO:0000256" key="4">
    <source>
        <dbReference type="ARBA" id="ARBA00022485"/>
    </source>
</evidence>
<dbReference type="PROSITE" id="PS51379">
    <property type="entry name" value="4FE4S_FER_2"/>
    <property type="match status" value="1"/>
</dbReference>
<evidence type="ECO:0000256" key="5">
    <source>
        <dbReference type="ARBA" id="ARBA00022723"/>
    </source>
</evidence>
<evidence type="ECO:0000256" key="6">
    <source>
        <dbReference type="ARBA" id="ARBA00022982"/>
    </source>
</evidence>
<keyword evidence="5 9" id="KW-0479">Metal-binding</keyword>
<reference evidence="12" key="1">
    <citation type="submission" date="2016-10" db="EMBL/GenBank/DDBJ databases">
        <authorList>
            <person name="Varghese N."/>
            <person name="Submissions S."/>
        </authorList>
    </citation>
    <scope>NUCLEOTIDE SEQUENCE [LARGE SCALE GENOMIC DNA]</scope>
    <source>
        <strain evidence="12">LMG 24000</strain>
    </source>
</reference>
<evidence type="ECO:0000313" key="11">
    <source>
        <dbReference type="EMBL" id="SEB13013.1"/>
    </source>
</evidence>
<evidence type="ECO:0000256" key="7">
    <source>
        <dbReference type="ARBA" id="ARBA00023004"/>
    </source>
</evidence>
<evidence type="ECO:0000256" key="1">
    <source>
        <dbReference type="ARBA" id="ARBA00001927"/>
    </source>
</evidence>
<keyword evidence="6 9" id="KW-0249">Electron transport</keyword>
<dbReference type="EMBL" id="FNRQ01000006">
    <property type="protein sequence ID" value="SEB13013.1"/>
    <property type="molecule type" value="Genomic_DNA"/>
</dbReference>
<keyword evidence="12" id="KW-1185">Reference proteome</keyword>
<dbReference type="GO" id="GO:0009055">
    <property type="term" value="F:electron transfer activity"/>
    <property type="evidence" value="ECO:0007669"/>
    <property type="project" value="UniProtKB-UniRule"/>
</dbReference>
<evidence type="ECO:0000259" key="10">
    <source>
        <dbReference type="PROSITE" id="PS51379"/>
    </source>
</evidence>
<comment type="function">
    <text evidence="9">Ferredoxins are iron-sulfur proteins that transfer electrons in a wide variety of metabolic reactions.</text>
</comment>
<dbReference type="InterPro" id="IPR017896">
    <property type="entry name" value="4Fe4S_Fe-S-bd"/>
</dbReference>
<keyword evidence="4 9" id="KW-0004">4Fe-4S</keyword>
<keyword evidence="8 9" id="KW-0411">Iron-sulfur</keyword>
<sequence length="107" mass="11749">MTHVVTQACERCKYTDCVEVCPTDSFHEGPEMLVINPDDCIDCGVCIIECPVDAILEADDLPPVEREAAVAFNHAQSRIWPLITRKKAPLADPASRVVPRDASRTDG</sequence>
<dbReference type="GO" id="GO:0046872">
    <property type="term" value="F:metal ion binding"/>
    <property type="evidence" value="ECO:0007669"/>
    <property type="project" value="UniProtKB-UniRule"/>
</dbReference>
<gene>
    <name evidence="11" type="ORF">SAMN05192564_106340</name>
</gene>
<comment type="cofactor">
    <cofactor evidence="2 9">
        <name>[4Fe-4S] cluster</name>
        <dbReference type="ChEBI" id="CHEBI:49883"/>
    </cofactor>
</comment>
<accession>A0A1H4GTY6</accession>
<organism evidence="11 12">
    <name type="scientific">Paraburkholderia sartisoli</name>
    <dbReference type="NCBI Taxonomy" id="83784"/>
    <lineage>
        <taxon>Bacteria</taxon>
        <taxon>Pseudomonadati</taxon>
        <taxon>Pseudomonadota</taxon>
        <taxon>Betaproteobacteria</taxon>
        <taxon>Burkholderiales</taxon>
        <taxon>Burkholderiaceae</taxon>
        <taxon>Paraburkholderia</taxon>
    </lineage>
</organism>